<evidence type="ECO:0000313" key="4">
    <source>
        <dbReference type="Proteomes" id="UP000622317"/>
    </source>
</evidence>
<comment type="caution">
    <text evidence="3">The sequence shown here is derived from an EMBL/GenBank/DDBJ whole genome shotgun (WGS) entry which is preliminary data.</text>
</comment>
<keyword evidence="4" id="KW-1185">Reference proteome</keyword>
<dbReference type="Pfam" id="PF13472">
    <property type="entry name" value="Lipase_GDSL_2"/>
    <property type="match status" value="1"/>
</dbReference>
<dbReference type="PANTHER" id="PTHR30383">
    <property type="entry name" value="THIOESTERASE 1/PROTEASE 1/LYSOPHOSPHOLIPASE L1"/>
    <property type="match status" value="1"/>
</dbReference>
<dbReference type="RefSeq" id="WP_191618412.1">
    <property type="nucleotide sequence ID" value="NZ_JACYFG010000040.1"/>
</dbReference>
<reference evidence="3" key="1">
    <citation type="submission" date="2020-09" db="EMBL/GenBank/DDBJ databases">
        <title>Pelagicoccus enzymogenes sp. nov. with an EPS production, isolated from marine sediment.</title>
        <authorList>
            <person name="Feng X."/>
        </authorList>
    </citation>
    <scope>NUCLEOTIDE SEQUENCE</scope>
    <source>
        <strain evidence="3">NFK12</strain>
    </source>
</reference>
<keyword evidence="1" id="KW-0732">Signal</keyword>
<dbReference type="InterPro" id="IPR013830">
    <property type="entry name" value="SGNH_hydro"/>
</dbReference>
<evidence type="ECO:0000256" key="1">
    <source>
        <dbReference type="SAM" id="SignalP"/>
    </source>
</evidence>
<name>A0A927FAH8_9BACT</name>
<dbReference type="InterPro" id="IPR051532">
    <property type="entry name" value="Ester_Hydrolysis_Enzymes"/>
</dbReference>
<evidence type="ECO:0000313" key="3">
    <source>
        <dbReference type="EMBL" id="MBD5781314.1"/>
    </source>
</evidence>
<dbReference type="AlphaFoldDB" id="A0A927FAH8"/>
<dbReference type="EMBL" id="JACYFG010000040">
    <property type="protein sequence ID" value="MBD5781314.1"/>
    <property type="molecule type" value="Genomic_DNA"/>
</dbReference>
<dbReference type="Proteomes" id="UP000622317">
    <property type="component" value="Unassembled WGS sequence"/>
</dbReference>
<evidence type="ECO:0000259" key="2">
    <source>
        <dbReference type="Pfam" id="PF13472"/>
    </source>
</evidence>
<dbReference type="GO" id="GO:0004622">
    <property type="term" value="F:phosphatidylcholine lysophospholipase activity"/>
    <property type="evidence" value="ECO:0007669"/>
    <property type="project" value="TreeGrafter"/>
</dbReference>
<dbReference type="SUPFAM" id="SSF52266">
    <property type="entry name" value="SGNH hydrolase"/>
    <property type="match status" value="1"/>
</dbReference>
<accession>A0A927FAH8</accession>
<sequence>MLRIPTLATAILAVSTLIALPSWKATAEPLPFAKEIAAFETRRQESPPADGSILCIGSSSMRMWADRMDADLAPLSLVKLGFGGSKFKDAIAHFDSLVAPYNPRAILLYEGDNDINSGMTPFEVARDFLTFATKVHEQDPAIRIYVISIKPSTKRAGVLADSLKANSIIETLCLQDPRFVFVDVMTPLLGPQGELIADYYVEDGVHLNQAGYDVWARAIRNVIVPLERAHEKE</sequence>
<feature type="domain" description="SGNH hydrolase-type esterase" evidence="2">
    <location>
        <begin position="61"/>
        <end position="213"/>
    </location>
</feature>
<gene>
    <name evidence="3" type="ORF">IEN85_17570</name>
</gene>
<proteinExistence type="predicted"/>
<feature type="signal peptide" evidence="1">
    <location>
        <begin position="1"/>
        <end position="27"/>
    </location>
</feature>
<protein>
    <recommendedName>
        <fullName evidence="2">SGNH hydrolase-type esterase domain-containing protein</fullName>
    </recommendedName>
</protein>
<organism evidence="3 4">
    <name type="scientific">Pelagicoccus enzymogenes</name>
    <dbReference type="NCBI Taxonomy" id="2773457"/>
    <lineage>
        <taxon>Bacteria</taxon>
        <taxon>Pseudomonadati</taxon>
        <taxon>Verrucomicrobiota</taxon>
        <taxon>Opitutia</taxon>
        <taxon>Puniceicoccales</taxon>
        <taxon>Pelagicoccaceae</taxon>
        <taxon>Pelagicoccus</taxon>
    </lineage>
</organism>
<dbReference type="InterPro" id="IPR036514">
    <property type="entry name" value="SGNH_hydro_sf"/>
</dbReference>
<dbReference type="Gene3D" id="3.40.50.1110">
    <property type="entry name" value="SGNH hydrolase"/>
    <property type="match status" value="1"/>
</dbReference>
<dbReference type="PANTHER" id="PTHR30383:SF5">
    <property type="entry name" value="SGNH HYDROLASE-TYPE ESTERASE DOMAIN-CONTAINING PROTEIN"/>
    <property type="match status" value="1"/>
</dbReference>
<feature type="chain" id="PRO_5037251857" description="SGNH hydrolase-type esterase domain-containing protein" evidence="1">
    <location>
        <begin position="28"/>
        <end position="233"/>
    </location>
</feature>